<dbReference type="Proteomes" id="UP001237642">
    <property type="component" value="Unassembled WGS sequence"/>
</dbReference>
<gene>
    <name evidence="1" type="ORF">POM88_049628</name>
</gene>
<evidence type="ECO:0000313" key="1">
    <source>
        <dbReference type="EMBL" id="KAK1356372.1"/>
    </source>
</evidence>
<name>A0AAD8M1Q9_9APIA</name>
<proteinExistence type="predicted"/>
<accession>A0AAD8M1Q9</accession>
<protein>
    <submittedName>
        <fullName evidence="1">Uncharacterized protein</fullName>
    </submittedName>
</protein>
<keyword evidence="2" id="KW-1185">Reference proteome</keyword>
<reference evidence="1" key="2">
    <citation type="submission" date="2023-05" db="EMBL/GenBank/DDBJ databases">
        <authorList>
            <person name="Schelkunov M.I."/>
        </authorList>
    </citation>
    <scope>NUCLEOTIDE SEQUENCE</scope>
    <source>
        <strain evidence="1">Hsosn_3</strain>
        <tissue evidence="1">Leaf</tissue>
    </source>
</reference>
<dbReference type="AlphaFoldDB" id="A0AAD8M1Q9"/>
<reference evidence="1" key="1">
    <citation type="submission" date="2023-02" db="EMBL/GenBank/DDBJ databases">
        <title>Genome of toxic invasive species Heracleum sosnowskyi carries increased number of genes despite the absence of recent whole-genome duplications.</title>
        <authorList>
            <person name="Schelkunov M."/>
            <person name="Shtratnikova V."/>
            <person name="Makarenko M."/>
            <person name="Klepikova A."/>
            <person name="Omelchenko D."/>
            <person name="Novikova G."/>
            <person name="Obukhova E."/>
            <person name="Bogdanov V."/>
            <person name="Penin A."/>
            <person name="Logacheva M."/>
        </authorList>
    </citation>
    <scope>NUCLEOTIDE SEQUENCE</scope>
    <source>
        <strain evidence="1">Hsosn_3</strain>
        <tissue evidence="1">Leaf</tissue>
    </source>
</reference>
<organism evidence="1 2">
    <name type="scientific">Heracleum sosnowskyi</name>
    <dbReference type="NCBI Taxonomy" id="360622"/>
    <lineage>
        <taxon>Eukaryota</taxon>
        <taxon>Viridiplantae</taxon>
        <taxon>Streptophyta</taxon>
        <taxon>Embryophyta</taxon>
        <taxon>Tracheophyta</taxon>
        <taxon>Spermatophyta</taxon>
        <taxon>Magnoliopsida</taxon>
        <taxon>eudicotyledons</taxon>
        <taxon>Gunneridae</taxon>
        <taxon>Pentapetalae</taxon>
        <taxon>asterids</taxon>
        <taxon>campanulids</taxon>
        <taxon>Apiales</taxon>
        <taxon>Apiaceae</taxon>
        <taxon>Apioideae</taxon>
        <taxon>apioid superclade</taxon>
        <taxon>Tordylieae</taxon>
        <taxon>Tordyliinae</taxon>
        <taxon>Heracleum</taxon>
    </lineage>
</organism>
<evidence type="ECO:0000313" key="2">
    <source>
        <dbReference type="Proteomes" id="UP001237642"/>
    </source>
</evidence>
<sequence>MYYLTLLLWQSSSTPGTDPDSVEIRVVQDSEGTVQTPLVVELPVDVFTRPSHLRLALFPVVTPPRSSVRDLQAKASMARVLGSARLYAMTSEGREPTVAQLHELVDTCWRSSMVLSIVTRVGKGSWG</sequence>
<dbReference type="EMBL" id="JAUIZM010000011">
    <property type="protein sequence ID" value="KAK1356372.1"/>
    <property type="molecule type" value="Genomic_DNA"/>
</dbReference>
<comment type="caution">
    <text evidence="1">The sequence shown here is derived from an EMBL/GenBank/DDBJ whole genome shotgun (WGS) entry which is preliminary data.</text>
</comment>